<comment type="caution">
    <text evidence="4">The sequence shown here is derived from an EMBL/GenBank/DDBJ whole genome shotgun (WGS) entry which is preliminary data.</text>
</comment>
<dbReference type="SUPFAM" id="SSF51735">
    <property type="entry name" value="NAD(P)-binding Rossmann-fold domains"/>
    <property type="match status" value="1"/>
</dbReference>
<name>A0A0F9T631_9ZZZZ</name>
<feature type="domain" description="GFO/IDH/MocA-like oxidoreductase" evidence="3">
    <location>
        <begin position="136"/>
        <end position="263"/>
    </location>
</feature>
<organism evidence="4">
    <name type="scientific">marine sediment metagenome</name>
    <dbReference type="NCBI Taxonomy" id="412755"/>
    <lineage>
        <taxon>unclassified sequences</taxon>
        <taxon>metagenomes</taxon>
        <taxon>ecological metagenomes</taxon>
    </lineage>
</organism>
<dbReference type="InterPro" id="IPR000683">
    <property type="entry name" value="Gfo/Idh/MocA-like_OxRdtase_N"/>
</dbReference>
<feature type="domain" description="Gfo/Idh/MocA-like oxidoreductase N-terminal" evidence="2">
    <location>
        <begin position="5"/>
        <end position="125"/>
    </location>
</feature>
<keyword evidence="1" id="KW-0560">Oxidoreductase</keyword>
<dbReference type="InterPro" id="IPR050463">
    <property type="entry name" value="Gfo/Idh/MocA_oxidrdct_glycsds"/>
</dbReference>
<dbReference type="AlphaFoldDB" id="A0A0F9T631"/>
<protein>
    <recommendedName>
        <fullName evidence="5">Gfo/Idh/MocA-like oxidoreductase N-terminal domain-containing protein</fullName>
    </recommendedName>
</protein>
<accession>A0A0F9T631</accession>
<sequence>MAPLRALIIGPGGAGTAVMDNMKADGRAEPIAFIETRPQRREELAAQYPGSLIGDGDAFEKVLAESKPDIVVDAGPDYLHSEHTVAALQAGCHVLIEKPMCTSTPEAAAILDAEKKSGKVVMVDYTMRYSHPWGTMMAAARAGRIGKVFYLGGFYIHDMYDWFAPDGKSRTPWRMHKDHPQNVLFGGGCHGLDLMLCIMGDDPIVEVCCYANKMSDSEYPAEDCFEVAMQFASGVVGKIFVSTGCNRGDFGRMLEVYGAEGTLVDGKLLRRDHEPEELAQPTDNVQEGHGWNLTTRDFLDVIDGKKPNEMNTLFGARNTAVFDAAMQSMREGGAKKVQWFA</sequence>
<dbReference type="SUPFAM" id="SSF55347">
    <property type="entry name" value="Glyceraldehyde-3-phosphate dehydrogenase-like, C-terminal domain"/>
    <property type="match status" value="1"/>
</dbReference>
<evidence type="ECO:0000313" key="4">
    <source>
        <dbReference type="EMBL" id="KKN76700.1"/>
    </source>
</evidence>
<evidence type="ECO:0000259" key="2">
    <source>
        <dbReference type="Pfam" id="PF01408"/>
    </source>
</evidence>
<dbReference type="Pfam" id="PF01408">
    <property type="entry name" value="GFO_IDH_MocA"/>
    <property type="match status" value="1"/>
</dbReference>
<dbReference type="GO" id="GO:0000166">
    <property type="term" value="F:nucleotide binding"/>
    <property type="evidence" value="ECO:0007669"/>
    <property type="project" value="InterPro"/>
</dbReference>
<dbReference type="GO" id="GO:0016491">
    <property type="term" value="F:oxidoreductase activity"/>
    <property type="evidence" value="ECO:0007669"/>
    <property type="project" value="UniProtKB-KW"/>
</dbReference>
<gene>
    <name evidence="4" type="ORF">LCGC14_0367910</name>
</gene>
<dbReference type="PANTHER" id="PTHR43818:SF11">
    <property type="entry name" value="BCDNA.GH03377"/>
    <property type="match status" value="1"/>
</dbReference>
<dbReference type="PANTHER" id="PTHR43818">
    <property type="entry name" value="BCDNA.GH03377"/>
    <property type="match status" value="1"/>
</dbReference>
<dbReference type="InterPro" id="IPR036291">
    <property type="entry name" value="NAD(P)-bd_dom_sf"/>
</dbReference>
<reference evidence="4" key="1">
    <citation type="journal article" date="2015" name="Nature">
        <title>Complex archaea that bridge the gap between prokaryotes and eukaryotes.</title>
        <authorList>
            <person name="Spang A."/>
            <person name="Saw J.H."/>
            <person name="Jorgensen S.L."/>
            <person name="Zaremba-Niedzwiedzka K."/>
            <person name="Martijn J."/>
            <person name="Lind A.E."/>
            <person name="van Eijk R."/>
            <person name="Schleper C."/>
            <person name="Guy L."/>
            <person name="Ettema T.J."/>
        </authorList>
    </citation>
    <scope>NUCLEOTIDE SEQUENCE</scope>
</reference>
<dbReference type="EMBL" id="LAZR01000291">
    <property type="protein sequence ID" value="KKN76700.1"/>
    <property type="molecule type" value="Genomic_DNA"/>
</dbReference>
<dbReference type="Gene3D" id="3.30.360.10">
    <property type="entry name" value="Dihydrodipicolinate Reductase, domain 2"/>
    <property type="match status" value="1"/>
</dbReference>
<dbReference type="InterPro" id="IPR055170">
    <property type="entry name" value="GFO_IDH_MocA-like_dom"/>
</dbReference>
<dbReference type="Pfam" id="PF22725">
    <property type="entry name" value="GFO_IDH_MocA_C3"/>
    <property type="match status" value="1"/>
</dbReference>
<evidence type="ECO:0000259" key="3">
    <source>
        <dbReference type="Pfam" id="PF22725"/>
    </source>
</evidence>
<proteinExistence type="predicted"/>
<evidence type="ECO:0000256" key="1">
    <source>
        <dbReference type="ARBA" id="ARBA00023002"/>
    </source>
</evidence>
<dbReference type="Gene3D" id="3.40.50.720">
    <property type="entry name" value="NAD(P)-binding Rossmann-like Domain"/>
    <property type="match status" value="1"/>
</dbReference>
<evidence type="ECO:0008006" key="5">
    <source>
        <dbReference type="Google" id="ProtNLM"/>
    </source>
</evidence>